<reference evidence="1 2" key="1">
    <citation type="journal article" date="2019" name="Environ. Microbiol.">
        <title>At the nexus of three kingdoms: the genome of the mycorrhizal fungus Gigaspora margarita provides insights into plant, endobacterial and fungal interactions.</title>
        <authorList>
            <person name="Venice F."/>
            <person name="Ghignone S."/>
            <person name="Salvioli di Fossalunga A."/>
            <person name="Amselem J."/>
            <person name="Novero M."/>
            <person name="Xianan X."/>
            <person name="Sedzielewska Toro K."/>
            <person name="Morin E."/>
            <person name="Lipzen A."/>
            <person name="Grigoriev I.V."/>
            <person name="Henrissat B."/>
            <person name="Martin F.M."/>
            <person name="Bonfante P."/>
        </authorList>
    </citation>
    <scope>NUCLEOTIDE SEQUENCE [LARGE SCALE GENOMIC DNA]</scope>
    <source>
        <strain evidence="1 2">BEG34</strain>
    </source>
</reference>
<sequence>MRPIVLLDTFRKSIVRIIQKILNKIFTEKHIRKELNFAGLPGNSTSTPIHIVNNLIEYVKEEKIEMWILLQDIRKAFNSVSIISIKKALGRFQVPRKIAAFILELYSKRNIKVITKYGMTEGFEAKEEIDKGEIISLLVW</sequence>
<keyword evidence="1" id="KW-0548">Nucleotidyltransferase</keyword>
<keyword evidence="1" id="KW-0808">Transferase</keyword>
<dbReference type="Proteomes" id="UP000439903">
    <property type="component" value="Unassembled WGS sequence"/>
</dbReference>
<gene>
    <name evidence="1" type="ORF">F8M41_006963</name>
</gene>
<dbReference type="PANTHER" id="PTHR31635:SF196">
    <property type="entry name" value="REVERSE TRANSCRIPTASE DOMAIN-CONTAINING PROTEIN-RELATED"/>
    <property type="match status" value="1"/>
</dbReference>
<comment type="caution">
    <text evidence="1">The sequence shown here is derived from an EMBL/GenBank/DDBJ whole genome shotgun (WGS) entry which is preliminary data.</text>
</comment>
<protein>
    <submittedName>
        <fullName evidence="1">Reverse transcriptase</fullName>
    </submittedName>
</protein>
<dbReference type="GO" id="GO:0003964">
    <property type="term" value="F:RNA-directed DNA polymerase activity"/>
    <property type="evidence" value="ECO:0007669"/>
    <property type="project" value="UniProtKB-KW"/>
</dbReference>
<dbReference type="OrthoDB" id="2444730at2759"/>
<organism evidence="1 2">
    <name type="scientific">Gigaspora margarita</name>
    <dbReference type="NCBI Taxonomy" id="4874"/>
    <lineage>
        <taxon>Eukaryota</taxon>
        <taxon>Fungi</taxon>
        <taxon>Fungi incertae sedis</taxon>
        <taxon>Mucoromycota</taxon>
        <taxon>Glomeromycotina</taxon>
        <taxon>Glomeromycetes</taxon>
        <taxon>Diversisporales</taxon>
        <taxon>Gigasporaceae</taxon>
        <taxon>Gigaspora</taxon>
    </lineage>
</organism>
<accession>A0A8H4A4U9</accession>
<dbReference type="AlphaFoldDB" id="A0A8H4A4U9"/>
<keyword evidence="1" id="KW-0695">RNA-directed DNA polymerase</keyword>
<keyword evidence="2" id="KW-1185">Reference proteome</keyword>
<dbReference type="PANTHER" id="PTHR31635">
    <property type="entry name" value="REVERSE TRANSCRIPTASE DOMAIN-CONTAINING PROTEIN-RELATED"/>
    <property type="match status" value="1"/>
</dbReference>
<name>A0A8H4A4U9_GIGMA</name>
<dbReference type="EMBL" id="WTPW01001692">
    <property type="protein sequence ID" value="KAF0420588.1"/>
    <property type="molecule type" value="Genomic_DNA"/>
</dbReference>
<evidence type="ECO:0000313" key="2">
    <source>
        <dbReference type="Proteomes" id="UP000439903"/>
    </source>
</evidence>
<evidence type="ECO:0000313" key="1">
    <source>
        <dbReference type="EMBL" id="KAF0420588.1"/>
    </source>
</evidence>
<proteinExistence type="predicted"/>